<proteinExistence type="predicted"/>
<protein>
    <submittedName>
        <fullName evidence="1">Uncharacterized protein</fullName>
    </submittedName>
</protein>
<accession>A0AAV8ACQ2</accession>
<organism evidence="1 2">
    <name type="scientific">Anaeramoeba flamelloides</name>
    <dbReference type="NCBI Taxonomy" id="1746091"/>
    <lineage>
        <taxon>Eukaryota</taxon>
        <taxon>Metamonada</taxon>
        <taxon>Anaeramoebidae</taxon>
        <taxon>Anaeramoeba</taxon>
    </lineage>
</organism>
<comment type="caution">
    <text evidence="1">The sequence shown here is derived from an EMBL/GenBank/DDBJ whole genome shotgun (WGS) entry which is preliminary data.</text>
</comment>
<name>A0AAV8ACQ2_9EUKA</name>
<gene>
    <name evidence="1" type="ORF">M0812_06902</name>
</gene>
<dbReference type="EMBL" id="JANTQA010000012">
    <property type="protein sequence ID" value="KAJ3450716.1"/>
    <property type="molecule type" value="Genomic_DNA"/>
</dbReference>
<evidence type="ECO:0000313" key="2">
    <source>
        <dbReference type="Proteomes" id="UP001146793"/>
    </source>
</evidence>
<dbReference type="Proteomes" id="UP001146793">
    <property type="component" value="Unassembled WGS sequence"/>
</dbReference>
<reference evidence="1" key="1">
    <citation type="submission" date="2022-08" db="EMBL/GenBank/DDBJ databases">
        <title>Novel sulphate-reducing endosymbionts in the free-living metamonad Anaeramoeba.</title>
        <authorList>
            <person name="Jerlstrom-Hultqvist J."/>
            <person name="Cepicka I."/>
            <person name="Gallot-Lavallee L."/>
            <person name="Salas-Leiva D."/>
            <person name="Curtis B.A."/>
            <person name="Zahonova K."/>
            <person name="Pipaliya S."/>
            <person name="Dacks J."/>
            <person name="Roger A.J."/>
        </authorList>
    </citation>
    <scope>NUCLEOTIDE SEQUENCE</scope>
    <source>
        <strain evidence="1">Busselton2</strain>
    </source>
</reference>
<dbReference type="AlphaFoldDB" id="A0AAV8ACQ2"/>
<sequence length="134" mass="15769">MLKKKTKPNTKPTTLKRRRKLRRVNEVCDHHKNRITATKPTLCVVPILFAQKNEKKQPNRQEQITYIRPKAPHNLTQTLVKQPNLERKRPFIDYLGKCTEQKEIGNNNSDRVVVGEFGFVIEENSSMENVNFDW</sequence>
<evidence type="ECO:0000313" key="1">
    <source>
        <dbReference type="EMBL" id="KAJ3450716.1"/>
    </source>
</evidence>